<dbReference type="RefSeq" id="WP_369244371.1">
    <property type="nucleotide sequence ID" value="NZ_CP163443.1"/>
</dbReference>
<protein>
    <submittedName>
        <fullName evidence="9">Response regulator transcription factor</fullName>
    </submittedName>
</protein>
<dbReference type="CDD" id="cd17535">
    <property type="entry name" value="REC_NarL-like"/>
    <property type="match status" value="1"/>
</dbReference>
<evidence type="ECO:0000256" key="4">
    <source>
        <dbReference type="ARBA" id="ARBA00023163"/>
    </source>
</evidence>
<evidence type="ECO:0000256" key="5">
    <source>
        <dbReference type="PROSITE-ProRule" id="PRU00169"/>
    </source>
</evidence>
<keyword evidence="2" id="KW-0805">Transcription regulation</keyword>
<evidence type="ECO:0000256" key="3">
    <source>
        <dbReference type="ARBA" id="ARBA00023125"/>
    </source>
</evidence>
<dbReference type="InterPro" id="IPR011006">
    <property type="entry name" value="CheY-like_superfamily"/>
</dbReference>
<accession>A0AB39R914</accession>
<dbReference type="InterPro" id="IPR001789">
    <property type="entry name" value="Sig_transdc_resp-reg_receiver"/>
</dbReference>
<feature type="modified residue" description="4-aspartylphosphate" evidence="5">
    <location>
        <position position="52"/>
    </location>
</feature>
<evidence type="ECO:0000259" key="7">
    <source>
        <dbReference type="PROSITE" id="PS50110"/>
    </source>
</evidence>
<dbReference type="GO" id="GO:0000160">
    <property type="term" value="P:phosphorelay signal transduction system"/>
    <property type="evidence" value="ECO:0007669"/>
    <property type="project" value="InterPro"/>
</dbReference>
<evidence type="ECO:0000313" key="8">
    <source>
        <dbReference type="EMBL" id="XDQ51025.1"/>
    </source>
</evidence>
<feature type="domain" description="Response regulatory" evidence="7">
    <location>
        <begin position="2"/>
        <end position="122"/>
    </location>
</feature>
<evidence type="ECO:0000313" key="9">
    <source>
        <dbReference type="EMBL" id="XDQ51041.1"/>
    </source>
</evidence>
<keyword evidence="4" id="KW-0804">Transcription</keyword>
<name>A0AB39R914_9ACTN</name>
<dbReference type="PROSITE" id="PS50043">
    <property type="entry name" value="HTH_LUXR_2"/>
    <property type="match status" value="1"/>
</dbReference>
<dbReference type="PROSITE" id="PS50110">
    <property type="entry name" value="RESPONSE_REGULATORY"/>
    <property type="match status" value="1"/>
</dbReference>
<dbReference type="EMBL" id="CP163443">
    <property type="protein sequence ID" value="XDQ51025.1"/>
    <property type="molecule type" value="Genomic_DNA"/>
</dbReference>
<sequence>MRVVVADDAVLFREGVARILAEAGFDVTGQADDAAELMALVRHEPPAVAIIDIRMPPGHVDEGMQAAIQLRRAHPDVGLLLLSQHVETSYAMQLMTEFESGVGYLLKDRVADLQTFANDVRRVANGDCVLDSELVARLLGRKRVHDPLTALTRRERRVLELMAQGRSNLALSAELFLSPKTVEAHVRSIFTKLNLPQDAAGHRRVLAVLAYLRAC</sequence>
<dbReference type="PANTHER" id="PTHR43214">
    <property type="entry name" value="TWO-COMPONENT RESPONSE REGULATOR"/>
    <property type="match status" value="1"/>
</dbReference>
<dbReference type="CDD" id="cd06170">
    <property type="entry name" value="LuxR_C_like"/>
    <property type="match status" value="1"/>
</dbReference>
<evidence type="ECO:0000256" key="1">
    <source>
        <dbReference type="ARBA" id="ARBA00022553"/>
    </source>
</evidence>
<gene>
    <name evidence="8" type="ORF">AB5J53_04705</name>
    <name evidence="9" type="ORF">AB5J53_04805</name>
</gene>
<dbReference type="SUPFAM" id="SSF52172">
    <property type="entry name" value="CheY-like"/>
    <property type="match status" value="1"/>
</dbReference>
<dbReference type="EMBL" id="CP163443">
    <property type="protein sequence ID" value="XDQ51041.1"/>
    <property type="molecule type" value="Genomic_DNA"/>
</dbReference>
<dbReference type="SMART" id="SM00421">
    <property type="entry name" value="HTH_LUXR"/>
    <property type="match status" value="1"/>
</dbReference>
<dbReference type="Pfam" id="PF00196">
    <property type="entry name" value="GerE"/>
    <property type="match status" value="1"/>
</dbReference>
<dbReference type="GO" id="GO:0003677">
    <property type="term" value="F:DNA binding"/>
    <property type="evidence" value="ECO:0007669"/>
    <property type="project" value="UniProtKB-KW"/>
</dbReference>
<dbReference type="Pfam" id="PF00072">
    <property type="entry name" value="Response_reg"/>
    <property type="match status" value="1"/>
</dbReference>
<feature type="domain" description="HTH luxR-type" evidence="6">
    <location>
        <begin position="144"/>
        <end position="209"/>
    </location>
</feature>
<dbReference type="InterPro" id="IPR016032">
    <property type="entry name" value="Sig_transdc_resp-reg_C-effctor"/>
</dbReference>
<evidence type="ECO:0000259" key="6">
    <source>
        <dbReference type="PROSITE" id="PS50043"/>
    </source>
</evidence>
<proteinExistence type="predicted"/>
<reference evidence="9" key="1">
    <citation type="submission" date="2024-07" db="EMBL/GenBank/DDBJ databases">
        <authorList>
            <person name="Yu S.T."/>
        </authorList>
    </citation>
    <scope>NUCLEOTIDE SEQUENCE</scope>
    <source>
        <strain evidence="9">R41</strain>
    </source>
</reference>
<dbReference type="AlphaFoldDB" id="A0AB39R914"/>
<dbReference type="InterPro" id="IPR058245">
    <property type="entry name" value="NreC/VraR/RcsB-like_REC"/>
</dbReference>
<keyword evidence="1 5" id="KW-0597">Phosphoprotein</keyword>
<dbReference type="GO" id="GO:0006355">
    <property type="term" value="P:regulation of DNA-templated transcription"/>
    <property type="evidence" value="ECO:0007669"/>
    <property type="project" value="InterPro"/>
</dbReference>
<dbReference type="PRINTS" id="PR00038">
    <property type="entry name" value="HTHLUXR"/>
</dbReference>
<keyword evidence="3" id="KW-0238">DNA-binding</keyword>
<evidence type="ECO:0000256" key="2">
    <source>
        <dbReference type="ARBA" id="ARBA00023015"/>
    </source>
</evidence>
<dbReference type="SMART" id="SM00448">
    <property type="entry name" value="REC"/>
    <property type="match status" value="1"/>
</dbReference>
<dbReference type="Gene3D" id="3.40.50.2300">
    <property type="match status" value="1"/>
</dbReference>
<organism evidence="9">
    <name type="scientific">Streptomyces sp. R41</name>
    <dbReference type="NCBI Taxonomy" id="3238632"/>
    <lineage>
        <taxon>Bacteria</taxon>
        <taxon>Bacillati</taxon>
        <taxon>Actinomycetota</taxon>
        <taxon>Actinomycetes</taxon>
        <taxon>Kitasatosporales</taxon>
        <taxon>Streptomycetaceae</taxon>
        <taxon>Streptomyces</taxon>
    </lineage>
</organism>
<dbReference type="SUPFAM" id="SSF46894">
    <property type="entry name" value="C-terminal effector domain of the bipartite response regulators"/>
    <property type="match status" value="1"/>
</dbReference>
<dbReference type="InterPro" id="IPR000792">
    <property type="entry name" value="Tscrpt_reg_LuxR_C"/>
</dbReference>
<dbReference type="PANTHER" id="PTHR43214:SF24">
    <property type="entry name" value="TRANSCRIPTIONAL REGULATORY PROTEIN NARL-RELATED"/>
    <property type="match status" value="1"/>
</dbReference>
<dbReference type="InterPro" id="IPR039420">
    <property type="entry name" value="WalR-like"/>
</dbReference>